<accession>A0A2H9YU82</accession>
<sequence length="140" mass="15454">MKRTTVILALAASSFMLSACQTAPHQFNGKSGYEILERSGNTVTLSYTLSGRPNQDERKLQAACQQTLGGSKTYNIQILSTNEISNPLAEQEQYGRQLGNSRTQISLSNTPDLYNSENLGAREALDTRPTTMRVIRYTCS</sequence>
<dbReference type="PROSITE" id="PS51257">
    <property type="entry name" value="PROKAR_LIPOPROTEIN"/>
    <property type="match status" value="1"/>
</dbReference>
<dbReference type="AlphaFoldDB" id="A0A2H9YU82"/>
<keyword evidence="1" id="KW-0732">Signal</keyword>
<name>A0A2H9YU82_9GAMM</name>
<feature type="chain" id="PRO_5014179112" description="Lipoprotein" evidence="1">
    <location>
        <begin position="20"/>
        <end position="140"/>
    </location>
</feature>
<evidence type="ECO:0000313" key="3">
    <source>
        <dbReference type="Proteomes" id="UP000243446"/>
    </source>
</evidence>
<proteinExistence type="predicted"/>
<organism evidence="2 3">
    <name type="scientific">Acinetobacter pseudolwoffii</name>
    <dbReference type="NCBI Taxonomy" id="2053287"/>
    <lineage>
        <taxon>Bacteria</taxon>
        <taxon>Pseudomonadati</taxon>
        <taxon>Pseudomonadota</taxon>
        <taxon>Gammaproteobacteria</taxon>
        <taxon>Moraxellales</taxon>
        <taxon>Moraxellaceae</taxon>
        <taxon>Acinetobacter</taxon>
    </lineage>
</organism>
<evidence type="ECO:0008006" key="4">
    <source>
        <dbReference type="Google" id="ProtNLM"/>
    </source>
</evidence>
<evidence type="ECO:0000256" key="1">
    <source>
        <dbReference type="SAM" id="SignalP"/>
    </source>
</evidence>
<feature type="signal peptide" evidence="1">
    <location>
        <begin position="1"/>
        <end position="19"/>
    </location>
</feature>
<dbReference type="RefSeq" id="WP_100534405.1">
    <property type="nucleotide sequence ID" value="NZ_CBDBYO010000009.1"/>
</dbReference>
<dbReference type="GeneID" id="97177701"/>
<dbReference type="Proteomes" id="UP000243446">
    <property type="component" value="Unassembled WGS sequence"/>
</dbReference>
<evidence type="ECO:0000313" key="2">
    <source>
        <dbReference type="EMBL" id="PJO76202.1"/>
    </source>
</evidence>
<comment type="caution">
    <text evidence="2">The sequence shown here is derived from an EMBL/GenBank/DDBJ whole genome shotgun (WGS) entry which is preliminary data.</text>
</comment>
<protein>
    <recommendedName>
        <fullName evidence="4">Lipoprotein</fullName>
    </recommendedName>
</protein>
<gene>
    <name evidence="2" type="ORF">CWI32_00685</name>
</gene>
<dbReference type="EMBL" id="PHRG01000001">
    <property type="protein sequence ID" value="PJO76202.1"/>
    <property type="molecule type" value="Genomic_DNA"/>
</dbReference>
<reference evidence="2 3" key="1">
    <citation type="submission" date="2017-11" db="EMBL/GenBank/DDBJ databases">
        <title>Revising the taxonomy of the Acinetobacter lwoffii group: the description of Acinetobacter pseudolwoffii sp. nov. and emended description of Acinetobacter lwoffii.</title>
        <authorList>
            <person name="Nemec A."/>
            <person name="Radolfova-Krizova L."/>
        </authorList>
    </citation>
    <scope>NUCLEOTIDE SEQUENCE [LARGE SCALE GENOMIC DNA]</scope>
    <source>
        <strain evidence="2 3">ANC 5044</strain>
    </source>
</reference>